<sequence>MPLSRTKTNTSGTRNTNKLPKRTKREVTSAKKEVRPTRQIFETRSESALLKPNNNTNNRNLLFSKRKKLKEYAKKKAQDELVTLFASKKQDSVEFKKKLTKYVKKYGNQEITEENSHIKENVRKLLMNNKDEIDFERIMALHLLSVRPARKCFRLQFIEEDEDDDENRQLTRYSEILPNYILVSDDLKHCDCFKDQNRKRIKSKFMHISINTQIEELLHATIEAIRRSNPSKLEVLWLQAFDTNNVKKLLNKEKFRYLMTSMGYNLKWLFGDNANVKTKICDLQDVTFYRVNKYRDYEDSTVFKFILPEVIYNEILLTDRTKYYLRIAEIGIKMVKNDKYLLPDKGLCIFQNPSEPAGIIILAENGQFMSLINGPKFHNKNSDKFSNIAMYVLFHSDFKDRSKEWEEIIQNKERKKQMDSNEIKPECSDEKLNEETKKDIIKRMVKSMEKEERRIFTNKYADAKRLAKNDENAEIKFPQIIKEIISINRILRNLSELPLKERQLAMKSSNYGGLGFARVIIGKNTMQLLKKLCNRDVTELQVTPIHNTNVLDTELRKISLKIPENIDIIYEELYNFEHSKSSKLFLTELETNKVKTFGI</sequence>
<dbReference type="EMBL" id="JAPXFL010000006">
    <property type="protein sequence ID" value="KAK9504942.1"/>
    <property type="molecule type" value="Genomic_DNA"/>
</dbReference>
<proteinExistence type="predicted"/>
<gene>
    <name evidence="2" type="ORF">O3M35_009108</name>
</gene>
<organism evidence="2 3">
    <name type="scientific">Rhynocoris fuscipes</name>
    <dbReference type="NCBI Taxonomy" id="488301"/>
    <lineage>
        <taxon>Eukaryota</taxon>
        <taxon>Metazoa</taxon>
        <taxon>Ecdysozoa</taxon>
        <taxon>Arthropoda</taxon>
        <taxon>Hexapoda</taxon>
        <taxon>Insecta</taxon>
        <taxon>Pterygota</taxon>
        <taxon>Neoptera</taxon>
        <taxon>Paraneoptera</taxon>
        <taxon>Hemiptera</taxon>
        <taxon>Heteroptera</taxon>
        <taxon>Panheteroptera</taxon>
        <taxon>Cimicomorpha</taxon>
        <taxon>Reduviidae</taxon>
        <taxon>Harpactorinae</taxon>
        <taxon>Harpactorini</taxon>
        <taxon>Rhynocoris</taxon>
    </lineage>
</organism>
<evidence type="ECO:0000313" key="3">
    <source>
        <dbReference type="Proteomes" id="UP001461498"/>
    </source>
</evidence>
<feature type="compositionally biased region" description="Polar residues" evidence="1">
    <location>
        <begin position="1"/>
        <end position="18"/>
    </location>
</feature>
<dbReference type="Proteomes" id="UP001461498">
    <property type="component" value="Unassembled WGS sequence"/>
</dbReference>
<comment type="caution">
    <text evidence="2">The sequence shown here is derived from an EMBL/GenBank/DDBJ whole genome shotgun (WGS) entry which is preliminary data.</text>
</comment>
<protein>
    <submittedName>
        <fullName evidence="2">Uncharacterized protein</fullName>
    </submittedName>
</protein>
<name>A0AAW1D7P4_9HEMI</name>
<reference evidence="2 3" key="1">
    <citation type="submission" date="2022-12" db="EMBL/GenBank/DDBJ databases">
        <title>Chromosome-level genome assembly of true bugs.</title>
        <authorList>
            <person name="Ma L."/>
            <person name="Li H."/>
        </authorList>
    </citation>
    <scope>NUCLEOTIDE SEQUENCE [LARGE SCALE GENOMIC DNA]</scope>
    <source>
        <strain evidence="2">Lab_2022b</strain>
    </source>
</reference>
<dbReference type="AlphaFoldDB" id="A0AAW1D7P4"/>
<evidence type="ECO:0000313" key="2">
    <source>
        <dbReference type="EMBL" id="KAK9504942.1"/>
    </source>
</evidence>
<keyword evidence="3" id="KW-1185">Reference proteome</keyword>
<feature type="compositionally biased region" description="Basic and acidic residues" evidence="1">
    <location>
        <begin position="25"/>
        <end position="35"/>
    </location>
</feature>
<feature type="region of interest" description="Disordered" evidence="1">
    <location>
        <begin position="1"/>
        <end position="35"/>
    </location>
</feature>
<accession>A0AAW1D7P4</accession>
<evidence type="ECO:0000256" key="1">
    <source>
        <dbReference type="SAM" id="MobiDB-lite"/>
    </source>
</evidence>